<name>A0ABS6MQG1_9GAMM</name>
<accession>A0ABS6MQG1</accession>
<evidence type="ECO:0000313" key="2">
    <source>
        <dbReference type="EMBL" id="MBV2130624.1"/>
    </source>
</evidence>
<protein>
    <submittedName>
        <fullName evidence="2">Uncharacterized protein</fullName>
    </submittedName>
</protein>
<dbReference type="RefSeq" id="WP_217670945.1">
    <property type="nucleotide sequence ID" value="NZ_JAHRID010000008.1"/>
</dbReference>
<organism evidence="2 3">
    <name type="scientific">Arsukibacterium indicum</name>
    <dbReference type="NCBI Taxonomy" id="2848612"/>
    <lineage>
        <taxon>Bacteria</taxon>
        <taxon>Pseudomonadati</taxon>
        <taxon>Pseudomonadota</taxon>
        <taxon>Gammaproteobacteria</taxon>
        <taxon>Chromatiales</taxon>
        <taxon>Chromatiaceae</taxon>
        <taxon>Arsukibacterium</taxon>
    </lineage>
</organism>
<reference evidence="2 3" key="1">
    <citation type="submission" date="2021-06" db="EMBL/GenBank/DDBJ databases">
        <title>Rheinheimera indica sp. nov., isolated from deep-sea sediment.</title>
        <authorList>
            <person name="Wang Z."/>
            <person name="Zhang X.-Y."/>
        </authorList>
    </citation>
    <scope>NUCLEOTIDE SEQUENCE [LARGE SCALE GENOMIC DNA]</scope>
    <source>
        <strain evidence="2 3">SM2107</strain>
    </source>
</reference>
<evidence type="ECO:0000313" key="3">
    <source>
        <dbReference type="Proteomes" id="UP000704611"/>
    </source>
</evidence>
<evidence type="ECO:0000256" key="1">
    <source>
        <dbReference type="SAM" id="Coils"/>
    </source>
</evidence>
<feature type="coiled-coil region" evidence="1">
    <location>
        <begin position="46"/>
        <end position="80"/>
    </location>
</feature>
<dbReference type="EMBL" id="JAHRID010000008">
    <property type="protein sequence ID" value="MBV2130624.1"/>
    <property type="molecule type" value="Genomic_DNA"/>
</dbReference>
<dbReference type="Proteomes" id="UP000704611">
    <property type="component" value="Unassembled WGS sequence"/>
</dbReference>
<gene>
    <name evidence="2" type="ORF">KQY15_16130</name>
</gene>
<comment type="caution">
    <text evidence="2">The sequence shown here is derived from an EMBL/GenBank/DDBJ whole genome shotgun (WGS) entry which is preliminary data.</text>
</comment>
<sequence>MSDDTSEVPEIEKVNCKYKAIFILSSLLKKLNGQTPSPPRNINLSVEQIRTQIERLLARIDLERHRRDELDSQLKLFEDQCVPLNEFEWVTTKNPLLCYTVWLELKQICFDPEASNLEPLFTLKMPYDFHTSYEKTCYDALWRDNHPSSPIECRELILYFFALWDVPQSIKYLCLKFLRDRWNLHAAFKHKMLKHLETSNKEVSAWFCDYVADVIGIPISTATSQAETTKSACVLAYLYAQIPLKDSRIITLDKVYQAYQSKKFRSKPQSEKGANVWLSSSDMQQLREIAKKKNVSEKRMLSILISKKFNELFV</sequence>
<keyword evidence="3" id="KW-1185">Reference proteome</keyword>
<proteinExistence type="predicted"/>
<keyword evidence="1" id="KW-0175">Coiled coil</keyword>